<dbReference type="InterPro" id="IPR028082">
    <property type="entry name" value="Peripla_BP_I"/>
</dbReference>
<dbReference type="PANTHER" id="PTHR30146">
    <property type="entry name" value="LACI-RELATED TRANSCRIPTIONAL REPRESSOR"/>
    <property type="match status" value="1"/>
</dbReference>
<protein>
    <submittedName>
        <fullName evidence="6">LacI family transcriptional regulator</fullName>
    </submittedName>
</protein>
<keyword evidence="3" id="KW-0804">Transcription</keyword>
<proteinExistence type="predicted"/>
<keyword evidence="1" id="KW-0805">Transcription regulation</keyword>
<evidence type="ECO:0000313" key="6">
    <source>
        <dbReference type="EMBL" id="MDR6509697.1"/>
    </source>
</evidence>
<dbReference type="Gene3D" id="1.10.260.40">
    <property type="entry name" value="lambda repressor-like DNA-binding domains"/>
    <property type="match status" value="1"/>
</dbReference>
<dbReference type="PROSITE" id="PS50932">
    <property type="entry name" value="HTH_LACI_2"/>
    <property type="match status" value="1"/>
</dbReference>
<dbReference type="Proteomes" id="UP001184150">
    <property type="component" value="Unassembled WGS sequence"/>
</dbReference>
<evidence type="ECO:0000256" key="3">
    <source>
        <dbReference type="ARBA" id="ARBA00023163"/>
    </source>
</evidence>
<dbReference type="SUPFAM" id="SSF53822">
    <property type="entry name" value="Periplasmic binding protein-like I"/>
    <property type="match status" value="1"/>
</dbReference>
<dbReference type="CDD" id="cd01545">
    <property type="entry name" value="PBP1_SalR"/>
    <property type="match status" value="1"/>
</dbReference>
<dbReference type="Gene3D" id="3.40.50.2300">
    <property type="match status" value="2"/>
</dbReference>
<evidence type="ECO:0000256" key="2">
    <source>
        <dbReference type="ARBA" id="ARBA00023125"/>
    </source>
</evidence>
<evidence type="ECO:0000313" key="7">
    <source>
        <dbReference type="Proteomes" id="UP001184150"/>
    </source>
</evidence>
<dbReference type="CDD" id="cd01392">
    <property type="entry name" value="HTH_LacI"/>
    <property type="match status" value="1"/>
</dbReference>
<reference evidence="6 7" key="1">
    <citation type="submission" date="2023-07" db="EMBL/GenBank/DDBJ databases">
        <title>Sorghum-associated microbial communities from plants grown in Nebraska, USA.</title>
        <authorList>
            <person name="Schachtman D."/>
        </authorList>
    </citation>
    <scope>NUCLEOTIDE SEQUENCE [LARGE SCALE GENOMIC DNA]</scope>
    <source>
        <strain evidence="6 7">DS1027</strain>
    </source>
</reference>
<keyword evidence="7" id="KW-1185">Reference proteome</keyword>
<evidence type="ECO:0000256" key="1">
    <source>
        <dbReference type="ARBA" id="ARBA00023015"/>
    </source>
</evidence>
<gene>
    <name evidence="6" type="ORF">J2792_000537</name>
</gene>
<dbReference type="PANTHER" id="PTHR30146:SF153">
    <property type="entry name" value="LACTOSE OPERON REPRESSOR"/>
    <property type="match status" value="1"/>
</dbReference>
<dbReference type="InterPro" id="IPR000843">
    <property type="entry name" value="HTH_LacI"/>
</dbReference>
<dbReference type="Pfam" id="PF00356">
    <property type="entry name" value="LacI"/>
    <property type="match status" value="1"/>
</dbReference>
<organism evidence="6 7">
    <name type="scientific">Novosphingobium capsulatum</name>
    <dbReference type="NCBI Taxonomy" id="13688"/>
    <lineage>
        <taxon>Bacteria</taxon>
        <taxon>Pseudomonadati</taxon>
        <taxon>Pseudomonadota</taxon>
        <taxon>Alphaproteobacteria</taxon>
        <taxon>Sphingomonadales</taxon>
        <taxon>Sphingomonadaceae</taxon>
        <taxon>Novosphingobium</taxon>
    </lineage>
</organism>
<dbReference type="RefSeq" id="WP_309804326.1">
    <property type="nucleotide sequence ID" value="NZ_JAVDRD010000001.1"/>
</dbReference>
<name>A0ABU1MHB7_9SPHN</name>
<dbReference type="Pfam" id="PF13377">
    <property type="entry name" value="Peripla_BP_3"/>
    <property type="match status" value="1"/>
</dbReference>
<dbReference type="InterPro" id="IPR046335">
    <property type="entry name" value="LacI/GalR-like_sensor"/>
</dbReference>
<feature type="domain" description="HTH lacI-type" evidence="5">
    <location>
        <begin position="35"/>
        <end position="89"/>
    </location>
</feature>
<dbReference type="EMBL" id="JAVDRD010000001">
    <property type="protein sequence ID" value="MDR6509697.1"/>
    <property type="molecule type" value="Genomic_DNA"/>
</dbReference>
<dbReference type="SUPFAM" id="SSF47413">
    <property type="entry name" value="lambda repressor-like DNA-binding domains"/>
    <property type="match status" value="1"/>
</dbReference>
<sequence>MPDPAQSHRPSATASSDDDDNDAAPTTAGRATGNITMNDVARHAGVSLKSVSRVINREPHVSDTLRIKVEKAIADLDYVPDLAARSLAGARSFIISVLFDNPSPNYTMKIQAGAYQACVDNQYHLRIDRIDSARPDAEIVADLAALLRNGRCDGFVLTPPLADLPVVLDFLREQGVRHVRVAPEKPSLEAPGIGMDDTAAGAAVAQMLWQAGHRRFGVLTGPPNHGAAARRRLGFLAALADLGHTGPVVEANGGFSFEGGISAGADLLAHTPRPTAIFATNDDSAAGALVACSRAGLAVPRDVSICGFDDSWVARSVWPYLTTVYQPIQEMSYAAASLLMDREGDAAPALRLLPYHLVERDSIAPPLPEA</sequence>
<feature type="region of interest" description="Disordered" evidence="4">
    <location>
        <begin position="1"/>
        <end position="35"/>
    </location>
</feature>
<evidence type="ECO:0000259" key="5">
    <source>
        <dbReference type="PROSITE" id="PS50932"/>
    </source>
</evidence>
<dbReference type="PROSITE" id="PS00356">
    <property type="entry name" value="HTH_LACI_1"/>
    <property type="match status" value="1"/>
</dbReference>
<dbReference type="SMART" id="SM00354">
    <property type="entry name" value="HTH_LACI"/>
    <property type="match status" value="1"/>
</dbReference>
<comment type="caution">
    <text evidence="6">The sequence shown here is derived from an EMBL/GenBank/DDBJ whole genome shotgun (WGS) entry which is preliminary data.</text>
</comment>
<evidence type="ECO:0000256" key="4">
    <source>
        <dbReference type="SAM" id="MobiDB-lite"/>
    </source>
</evidence>
<keyword evidence="2" id="KW-0238">DNA-binding</keyword>
<accession>A0ABU1MHB7</accession>
<dbReference type="InterPro" id="IPR010982">
    <property type="entry name" value="Lambda_DNA-bd_dom_sf"/>
</dbReference>